<dbReference type="InterPro" id="IPR036271">
    <property type="entry name" value="Tet_transcr_reg_TetR-rel_C_sf"/>
</dbReference>
<feature type="DNA-binding region" description="H-T-H motif" evidence="2">
    <location>
        <begin position="30"/>
        <end position="49"/>
    </location>
</feature>
<reference evidence="4" key="1">
    <citation type="submission" date="2020-10" db="EMBL/GenBank/DDBJ databases">
        <authorList>
            <person name="Gilroy R."/>
        </authorList>
    </citation>
    <scope>NUCLEOTIDE SEQUENCE</scope>
    <source>
        <strain evidence="4">ChiGjej2B2-16831</strain>
    </source>
</reference>
<dbReference type="Pfam" id="PF00440">
    <property type="entry name" value="TetR_N"/>
    <property type="match status" value="1"/>
</dbReference>
<protein>
    <submittedName>
        <fullName evidence="4">TetR/AcrR family transcriptional regulator</fullName>
    </submittedName>
</protein>
<dbReference type="GO" id="GO:0003700">
    <property type="term" value="F:DNA-binding transcription factor activity"/>
    <property type="evidence" value="ECO:0007669"/>
    <property type="project" value="TreeGrafter"/>
</dbReference>
<proteinExistence type="predicted"/>
<dbReference type="GO" id="GO:0000976">
    <property type="term" value="F:transcription cis-regulatory region binding"/>
    <property type="evidence" value="ECO:0007669"/>
    <property type="project" value="TreeGrafter"/>
</dbReference>
<feature type="domain" description="HTH tetR-type" evidence="3">
    <location>
        <begin position="7"/>
        <end position="67"/>
    </location>
</feature>
<reference evidence="4" key="2">
    <citation type="journal article" date="2021" name="PeerJ">
        <title>Extensive microbial diversity within the chicken gut microbiome revealed by metagenomics and culture.</title>
        <authorList>
            <person name="Gilroy R."/>
            <person name="Ravi A."/>
            <person name="Getino M."/>
            <person name="Pursley I."/>
            <person name="Horton D.L."/>
            <person name="Alikhan N.F."/>
            <person name="Baker D."/>
            <person name="Gharbi K."/>
            <person name="Hall N."/>
            <person name="Watson M."/>
            <person name="Adriaenssens E.M."/>
            <person name="Foster-Nyarko E."/>
            <person name="Jarju S."/>
            <person name="Secka A."/>
            <person name="Antonio M."/>
            <person name="Oren A."/>
            <person name="Chaudhuri R.R."/>
            <person name="La Ragione R."/>
            <person name="Hildebrand F."/>
            <person name="Pallen M.J."/>
        </authorList>
    </citation>
    <scope>NUCLEOTIDE SEQUENCE</scope>
    <source>
        <strain evidence="4">ChiGjej2B2-16831</strain>
    </source>
</reference>
<accession>A0A9D1N4R0</accession>
<dbReference type="PANTHER" id="PTHR30055">
    <property type="entry name" value="HTH-TYPE TRANSCRIPTIONAL REGULATOR RUTR"/>
    <property type="match status" value="1"/>
</dbReference>
<dbReference type="PANTHER" id="PTHR30055:SF220">
    <property type="entry name" value="TETR-FAMILY REGULATORY PROTEIN"/>
    <property type="match status" value="1"/>
</dbReference>
<dbReference type="InterPro" id="IPR009057">
    <property type="entry name" value="Homeodomain-like_sf"/>
</dbReference>
<gene>
    <name evidence="4" type="ORF">IAD24_06705</name>
</gene>
<sequence>MRKQDGGHLREELILAGIEEIEAHGVRGFSLRRVAKKCGVSCAAPYKHFADLNDFLLAIVRYVNQQWYAIQKRIIAAHPDDPRRQLTEISVEYIRFLMDNPHFRSIIMLREDDISPEMQHEKAALSAGTMRCIRAYCRRAGMPHDVEVRKTFLVRSIIYGAALMFDNGELPYTEENRRNVFHLIDREFDLP</sequence>
<dbReference type="SUPFAM" id="SSF46689">
    <property type="entry name" value="Homeodomain-like"/>
    <property type="match status" value="1"/>
</dbReference>
<evidence type="ECO:0000256" key="1">
    <source>
        <dbReference type="ARBA" id="ARBA00023125"/>
    </source>
</evidence>
<dbReference type="Gene3D" id="1.10.357.10">
    <property type="entry name" value="Tetracycline Repressor, domain 2"/>
    <property type="match status" value="1"/>
</dbReference>
<dbReference type="Proteomes" id="UP000824128">
    <property type="component" value="Unassembled WGS sequence"/>
</dbReference>
<organism evidence="4 5">
    <name type="scientific">Candidatus Aphodomorpha intestinavium</name>
    <dbReference type="NCBI Taxonomy" id="2840672"/>
    <lineage>
        <taxon>Bacteria</taxon>
        <taxon>Bacillati</taxon>
        <taxon>Bacillota</taxon>
        <taxon>Clostridia</taxon>
        <taxon>Eubacteriales</taxon>
        <taxon>Candidatus Aphodomorpha</taxon>
    </lineage>
</organism>
<dbReference type="EMBL" id="DVNZ01000214">
    <property type="protein sequence ID" value="HIU94835.1"/>
    <property type="molecule type" value="Genomic_DNA"/>
</dbReference>
<keyword evidence="1 2" id="KW-0238">DNA-binding</keyword>
<name>A0A9D1N4R0_9FIRM</name>
<evidence type="ECO:0000313" key="4">
    <source>
        <dbReference type="EMBL" id="HIU94835.1"/>
    </source>
</evidence>
<dbReference type="InterPro" id="IPR050109">
    <property type="entry name" value="HTH-type_TetR-like_transc_reg"/>
</dbReference>
<dbReference type="PROSITE" id="PS50977">
    <property type="entry name" value="HTH_TETR_2"/>
    <property type="match status" value="1"/>
</dbReference>
<evidence type="ECO:0000313" key="5">
    <source>
        <dbReference type="Proteomes" id="UP000824128"/>
    </source>
</evidence>
<dbReference type="InterPro" id="IPR001647">
    <property type="entry name" value="HTH_TetR"/>
</dbReference>
<dbReference type="AlphaFoldDB" id="A0A9D1N4R0"/>
<evidence type="ECO:0000256" key="2">
    <source>
        <dbReference type="PROSITE-ProRule" id="PRU00335"/>
    </source>
</evidence>
<dbReference type="SUPFAM" id="SSF48498">
    <property type="entry name" value="Tetracyclin repressor-like, C-terminal domain"/>
    <property type="match status" value="1"/>
</dbReference>
<evidence type="ECO:0000259" key="3">
    <source>
        <dbReference type="PROSITE" id="PS50977"/>
    </source>
</evidence>
<comment type="caution">
    <text evidence="4">The sequence shown here is derived from an EMBL/GenBank/DDBJ whole genome shotgun (WGS) entry which is preliminary data.</text>
</comment>